<dbReference type="EMBL" id="CM023484">
    <property type="protein sequence ID" value="KAH6932014.1"/>
    <property type="molecule type" value="Genomic_DNA"/>
</dbReference>
<reference evidence="1" key="1">
    <citation type="submission" date="2020-05" db="EMBL/GenBank/DDBJ databases">
        <title>Large-scale comparative analyses of tick genomes elucidate their genetic diversity and vector capacities.</title>
        <authorList>
            <person name="Jia N."/>
            <person name="Wang J."/>
            <person name="Shi W."/>
            <person name="Du L."/>
            <person name="Sun Y."/>
            <person name="Zhan W."/>
            <person name="Jiang J."/>
            <person name="Wang Q."/>
            <person name="Zhang B."/>
            <person name="Ji P."/>
            <person name="Sakyi L.B."/>
            <person name="Cui X."/>
            <person name="Yuan T."/>
            <person name="Jiang B."/>
            <person name="Yang W."/>
            <person name="Lam T.T.-Y."/>
            <person name="Chang Q."/>
            <person name="Ding S."/>
            <person name="Wang X."/>
            <person name="Zhu J."/>
            <person name="Ruan X."/>
            <person name="Zhao L."/>
            <person name="Wei J."/>
            <person name="Que T."/>
            <person name="Du C."/>
            <person name="Cheng J."/>
            <person name="Dai P."/>
            <person name="Han X."/>
            <person name="Huang E."/>
            <person name="Gao Y."/>
            <person name="Liu J."/>
            <person name="Shao H."/>
            <person name="Ye R."/>
            <person name="Li L."/>
            <person name="Wei W."/>
            <person name="Wang X."/>
            <person name="Wang C."/>
            <person name="Yang T."/>
            <person name="Huo Q."/>
            <person name="Li W."/>
            <person name="Guo W."/>
            <person name="Chen H."/>
            <person name="Zhou L."/>
            <person name="Ni X."/>
            <person name="Tian J."/>
            <person name="Zhou Y."/>
            <person name="Sheng Y."/>
            <person name="Liu T."/>
            <person name="Pan Y."/>
            <person name="Xia L."/>
            <person name="Li J."/>
            <person name="Zhao F."/>
            <person name="Cao W."/>
        </authorList>
    </citation>
    <scope>NUCLEOTIDE SEQUENCE</scope>
    <source>
        <strain evidence="1">Hyas-2018</strain>
    </source>
</reference>
<keyword evidence="2" id="KW-1185">Reference proteome</keyword>
<dbReference type="Proteomes" id="UP000821845">
    <property type="component" value="Chromosome 4"/>
</dbReference>
<evidence type="ECO:0000313" key="1">
    <source>
        <dbReference type="EMBL" id="KAH6932014.1"/>
    </source>
</evidence>
<sequence length="160" mass="18093">MSHVWLLNMKTDEAKKTLLHAGLLSVKNHPCLVADPVKQELRLKLALELRLKLHRIAFDVNAETIRRAFREYGEVRDVISDKWRGEDFEGVESTTRLVRLCLKEGVSAERIPHQGAQVRVPLDMKTVLVLRGTCRPHGRKKAAATTEASEERKPPTAQVA</sequence>
<evidence type="ECO:0000313" key="2">
    <source>
        <dbReference type="Proteomes" id="UP000821845"/>
    </source>
</evidence>
<comment type="caution">
    <text evidence="1">The sequence shown here is derived from an EMBL/GenBank/DDBJ whole genome shotgun (WGS) entry which is preliminary data.</text>
</comment>
<protein>
    <submittedName>
        <fullName evidence="1">Uncharacterized protein</fullName>
    </submittedName>
</protein>
<name>A0ACB7SE11_HYAAI</name>
<gene>
    <name evidence="1" type="ORF">HPB50_002508</name>
</gene>
<organism evidence="1 2">
    <name type="scientific">Hyalomma asiaticum</name>
    <name type="common">Tick</name>
    <dbReference type="NCBI Taxonomy" id="266040"/>
    <lineage>
        <taxon>Eukaryota</taxon>
        <taxon>Metazoa</taxon>
        <taxon>Ecdysozoa</taxon>
        <taxon>Arthropoda</taxon>
        <taxon>Chelicerata</taxon>
        <taxon>Arachnida</taxon>
        <taxon>Acari</taxon>
        <taxon>Parasitiformes</taxon>
        <taxon>Ixodida</taxon>
        <taxon>Ixodoidea</taxon>
        <taxon>Ixodidae</taxon>
        <taxon>Hyalomminae</taxon>
        <taxon>Hyalomma</taxon>
    </lineage>
</organism>
<proteinExistence type="predicted"/>
<accession>A0ACB7SE11</accession>